<dbReference type="KEGG" id="tbv:H9L17_13990"/>
<dbReference type="EMBL" id="CP060711">
    <property type="protein sequence ID" value="QNN46263.1"/>
    <property type="molecule type" value="Genomic_DNA"/>
</dbReference>
<sequence length="114" mass="12598">MKVQMQGQSLRFRIDEAELAALQAGQAVDNLTRFPGGSLRQSVVLTDAAEPMLEGGVRLHLPRALLEPYMARLPCRDGLTIRLPLDANGGDEAIEIDFEVDVRDSVRNRGVSRR</sequence>
<dbReference type="InterPro" id="IPR053825">
    <property type="entry name" value="DUF7009"/>
</dbReference>
<name>A0A7G9QSD8_9GAMM</name>
<proteinExistence type="predicted"/>
<gene>
    <name evidence="1" type="ORF">H9L17_13990</name>
</gene>
<dbReference type="Proteomes" id="UP000515977">
    <property type="component" value="Chromosome"/>
</dbReference>
<keyword evidence="2" id="KW-1185">Reference proteome</keyword>
<dbReference type="AlphaFoldDB" id="A0A7G9QSD8"/>
<dbReference type="Pfam" id="PF22668">
    <property type="entry name" value="DUF7009"/>
    <property type="match status" value="1"/>
</dbReference>
<accession>A0A7G9QSD8</accession>
<dbReference type="RefSeq" id="WP_187570025.1">
    <property type="nucleotide sequence ID" value="NZ_CP060711.1"/>
</dbReference>
<protein>
    <submittedName>
        <fullName evidence="1">Uncharacterized protein</fullName>
    </submittedName>
</protein>
<evidence type="ECO:0000313" key="1">
    <source>
        <dbReference type="EMBL" id="QNN46263.1"/>
    </source>
</evidence>
<organism evidence="1 2">
    <name type="scientific">Thermomonas brevis</name>
    <dbReference type="NCBI Taxonomy" id="215691"/>
    <lineage>
        <taxon>Bacteria</taxon>
        <taxon>Pseudomonadati</taxon>
        <taxon>Pseudomonadota</taxon>
        <taxon>Gammaproteobacteria</taxon>
        <taxon>Lysobacterales</taxon>
        <taxon>Lysobacteraceae</taxon>
        <taxon>Thermomonas</taxon>
    </lineage>
</organism>
<evidence type="ECO:0000313" key="2">
    <source>
        <dbReference type="Proteomes" id="UP000515977"/>
    </source>
</evidence>
<reference evidence="1 2" key="1">
    <citation type="submission" date="2020-08" db="EMBL/GenBank/DDBJ databases">
        <title>Genome sequence of Thermomonas brevis KACC 16975T.</title>
        <authorList>
            <person name="Hyun D.-W."/>
            <person name="Bae J.-W."/>
        </authorList>
    </citation>
    <scope>NUCLEOTIDE SEQUENCE [LARGE SCALE GENOMIC DNA]</scope>
    <source>
        <strain evidence="1 2">KACC 16975</strain>
    </source>
</reference>